<dbReference type="GO" id="GO:0097173">
    <property type="term" value="P:N-acetylmuramic acid catabolic process"/>
    <property type="evidence" value="ECO:0007669"/>
    <property type="project" value="UniProtKB-UniPathway"/>
</dbReference>
<comment type="pathway">
    <text evidence="3">Amino-sugar metabolism; 1,6-anhydro-N-acetylmuramate degradation.</text>
</comment>
<dbReference type="GO" id="GO:0046348">
    <property type="term" value="P:amino sugar catabolic process"/>
    <property type="evidence" value="ECO:0007669"/>
    <property type="project" value="InterPro"/>
</dbReference>
<dbReference type="GO" id="GO:0016803">
    <property type="term" value="F:ether hydrolase activity"/>
    <property type="evidence" value="ECO:0007669"/>
    <property type="project" value="TreeGrafter"/>
</dbReference>
<feature type="active site" evidence="3">
    <location>
        <position position="126"/>
    </location>
</feature>
<dbReference type="InterPro" id="IPR040190">
    <property type="entry name" value="MURQ/GCKR"/>
</dbReference>
<evidence type="ECO:0000256" key="3">
    <source>
        <dbReference type="HAMAP-Rule" id="MF_00068"/>
    </source>
</evidence>
<dbReference type="PANTHER" id="PTHR10088">
    <property type="entry name" value="GLUCOKINASE REGULATORY PROTEIN"/>
    <property type="match status" value="1"/>
</dbReference>
<evidence type="ECO:0000256" key="1">
    <source>
        <dbReference type="ARBA" id="ARBA00023239"/>
    </source>
</evidence>
<reference key="1">
    <citation type="submission" date="2017-08" db="EMBL/GenBank/DDBJ databases">
        <title>A dynamic microbial community with high functional redundancy inhabits the cold, oxic subseafloor aquifer.</title>
        <authorList>
            <person name="Tully B.J."/>
            <person name="Wheat C.G."/>
            <person name="Glazer B.T."/>
            <person name="Huber J.A."/>
        </authorList>
    </citation>
    <scope>NUCLEOTIDE SEQUENCE [LARGE SCALE GENOMIC DNA]</scope>
</reference>
<dbReference type="Gene3D" id="1.10.8.1080">
    <property type="match status" value="1"/>
</dbReference>
<dbReference type="UniPathway" id="UPA00343"/>
<comment type="function">
    <text evidence="3">Specifically catalyzes the cleavage of the D-lactyl ether substituent of MurNAc 6-phosphate, producing GlcNAc 6-phosphate and D-lactate. Together with AnmK, is also required for the utilization of anhydro-N-acetylmuramic acid (anhMurNAc) either imported from the medium or derived from its own cell wall murein, and thus plays a role in cell wall recycling.</text>
</comment>
<dbReference type="PROSITE" id="PS01272">
    <property type="entry name" value="GCKR"/>
    <property type="match status" value="1"/>
</dbReference>
<dbReference type="NCBIfam" id="TIGR00274">
    <property type="entry name" value="N-acetylmuramic acid 6-phosphate etherase"/>
    <property type="match status" value="1"/>
</dbReference>
<dbReference type="UniPathway" id="UPA00342"/>
<dbReference type="UniPathway" id="UPA00544"/>
<dbReference type="HAMAP" id="MF_00068">
    <property type="entry name" value="MurQ"/>
    <property type="match status" value="1"/>
</dbReference>
<dbReference type="Pfam" id="PF20741">
    <property type="entry name" value="GKRP-like_C"/>
    <property type="match status" value="1"/>
</dbReference>
<name>A0A2A4Z895_9PROT</name>
<dbReference type="NCBIfam" id="NF003915">
    <property type="entry name" value="PRK05441.1"/>
    <property type="match status" value="1"/>
</dbReference>
<keyword evidence="2 3" id="KW-0119">Carbohydrate metabolism</keyword>
<protein>
    <recommendedName>
        <fullName evidence="3">N-acetylmuramic acid 6-phosphate etherase</fullName>
        <shortName evidence="3">MurNAc-6-P etherase</shortName>
        <ecNumber evidence="3">4.2.1.126</ecNumber>
    </recommendedName>
    <alternativeName>
        <fullName evidence="3">N-acetylmuramic acid 6-phosphate hydrolase</fullName>
    </alternativeName>
    <alternativeName>
        <fullName evidence="3">N-acetylmuramic acid 6-phosphate lyase</fullName>
    </alternativeName>
</protein>
<dbReference type="InterPro" id="IPR005488">
    <property type="entry name" value="Etherase_MurQ"/>
</dbReference>
<dbReference type="GO" id="GO:0009254">
    <property type="term" value="P:peptidoglycan turnover"/>
    <property type="evidence" value="ECO:0007669"/>
    <property type="project" value="UniProtKB-UniRule"/>
</dbReference>
<comment type="similarity">
    <text evidence="3">Belongs to the GCKR-like family. MurNAc-6-P etherase subfamily.</text>
</comment>
<keyword evidence="1 3" id="KW-0456">Lyase</keyword>
<dbReference type="CDD" id="cd05007">
    <property type="entry name" value="SIS_Etherase"/>
    <property type="match status" value="1"/>
</dbReference>
<dbReference type="InterPro" id="IPR001347">
    <property type="entry name" value="SIS_dom"/>
</dbReference>
<dbReference type="InterPro" id="IPR046348">
    <property type="entry name" value="SIS_dom_sf"/>
</dbReference>
<evidence type="ECO:0000259" key="4">
    <source>
        <dbReference type="PROSITE" id="PS51464"/>
    </source>
</evidence>
<sequence length="312" mass="32729">MNDKLNKIDQLSQDIGTLTSETRNPASQHLDQMSALEIATLMNAQDVLVTQAVQTQLIPIGQAIDAAALALSNDGRIIYVGAGTSGRLGILDASECPPTFGVSPDRVVALIAGGKDAMFTAQEGSEDNHAQGAQDLLDIQITDKDVVIGLAASGRTPYVLGAIEKANELDATTIAITCNPNTLLEAAAKVGIIPIVGPEILTGSTRLKSGTAQKMILNMISTGAMVQVGKCYGNLMVDLKVSNQKLKARALKLLCDTTQIDTQKATSILVAADWNVKTGILMSKANVSAETAIKILVKNNGKLAIAIEKLNI</sequence>
<dbReference type="Pfam" id="PF22645">
    <property type="entry name" value="GKRP_SIS_N"/>
    <property type="match status" value="1"/>
</dbReference>
<dbReference type="GO" id="GO:0097367">
    <property type="term" value="F:carbohydrate derivative binding"/>
    <property type="evidence" value="ECO:0007669"/>
    <property type="project" value="InterPro"/>
</dbReference>
<proteinExistence type="inferred from homology"/>
<feature type="domain" description="SIS" evidence="4">
    <location>
        <begin position="67"/>
        <end position="230"/>
    </location>
</feature>
<dbReference type="FunFam" id="3.40.50.10490:FF:000014">
    <property type="entry name" value="N-acetylmuramic acid 6-phosphate etherase"/>
    <property type="match status" value="1"/>
</dbReference>
<reference evidence="5" key="2">
    <citation type="journal article" date="2018" name="ISME J.">
        <title>A dynamic microbial community with high functional redundancy inhabits the cold, oxic subseafloor aquifer.</title>
        <authorList>
            <person name="Tully B.J."/>
            <person name="Wheat C.G."/>
            <person name="Glazer B.T."/>
            <person name="Huber J.A."/>
        </authorList>
    </citation>
    <scope>NUCLEOTIDE SEQUENCE</scope>
    <source>
        <strain evidence="5">NORP83</strain>
    </source>
</reference>
<organism evidence="5">
    <name type="scientific">OCS116 cluster bacterium</name>
    <dbReference type="NCBI Taxonomy" id="2030921"/>
    <lineage>
        <taxon>Bacteria</taxon>
        <taxon>Pseudomonadati</taxon>
        <taxon>Pseudomonadota</taxon>
        <taxon>Alphaproteobacteria</taxon>
        <taxon>OCS116 cluster</taxon>
    </lineage>
</organism>
<dbReference type="EMBL" id="NVUS01000002">
    <property type="protein sequence ID" value="PCJ03354.1"/>
    <property type="molecule type" value="Genomic_DNA"/>
</dbReference>
<comment type="catalytic activity">
    <reaction evidence="3">
        <text>N-acetyl-D-muramate 6-phosphate + H2O = N-acetyl-D-glucosamine 6-phosphate + (R)-lactate</text>
        <dbReference type="Rhea" id="RHEA:26410"/>
        <dbReference type="ChEBI" id="CHEBI:15377"/>
        <dbReference type="ChEBI" id="CHEBI:16004"/>
        <dbReference type="ChEBI" id="CHEBI:57513"/>
        <dbReference type="ChEBI" id="CHEBI:58722"/>
        <dbReference type="EC" id="4.2.1.126"/>
    </reaction>
</comment>
<dbReference type="SUPFAM" id="SSF53697">
    <property type="entry name" value="SIS domain"/>
    <property type="match status" value="1"/>
</dbReference>
<evidence type="ECO:0000313" key="5">
    <source>
        <dbReference type="EMBL" id="PCJ03354.1"/>
    </source>
</evidence>
<gene>
    <name evidence="3 5" type="primary">murQ</name>
    <name evidence="5" type="ORF">COB13_01640</name>
</gene>
<dbReference type="GO" id="GO:0097175">
    <property type="term" value="P:1,6-anhydro-N-acetyl-beta-muramic acid catabolic process"/>
    <property type="evidence" value="ECO:0007669"/>
    <property type="project" value="UniProtKB-UniRule"/>
</dbReference>
<feature type="active site" description="Proton donor" evidence="3">
    <location>
        <position position="95"/>
    </location>
</feature>
<accession>A0A2A4Z895</accession>
<dbReference type="EC" id="4.2.1.126" evidence="3"/>
<comment type="caution">
    <text evidence="5">The sequence shown here is derived from an EMBL/GenBank/DDBJ whole genome shotgun (WGS) entry which is preliminary data.</text>
</comment>
<dbReference type="Gene3D" id="3.40.50.10490">
    <property type="entry name" value="Glucose-6-phosphate isomerase like protein, domain 1"/>
    <property type="match status" value="2"/>
</dbReference>
<dbReference type="PANTHER" id="PTHR10088:SF5">
    <property type="entry name" value="N-ACETYLMURAMIC ACID 6-PHOSPHATE ETHERASE"/>
    <property type="match status" value="1"/>
</dbReference>
<dbReference type="InterPro" id="IPR005486">
    <property type="entry name" value="Glucokinase_regulatory_CS"/>
</dbReference>
<dbReference type="PROSITE" id="PS51464">
    <property type="entry name" value="SIS"/>
    <property type="match status" value="1"/>
</dbReference>
<comment type="miscellaneous">
    <text evidence="3">A lyase-type mechanism (elimination/hydration) is suggested for the cleavage of the lactyl ether bond of MurNAc 6-phosphate, with the formation of an alpha,beta-unsaturated aldehyde intermediate with (E)-stereochemistry, followed by the syn addition of water to give product.</text>
</comment>
<dbReference type="AlphaFoldDB" id="A0A2A4Z895"/>
<comment type="subunit">
    <text evidence="3">Homodimer.</text>
</comment>
<dbReference type="GO" id="GO:0016835">
    <property type="term" value="F:carbon-oxygen lyase activity"/>
    <property type="evidence" value="ECO:0007669"/>
    <property type="project" value="UniProtKB-UniRule"/>
</dbReference>
<evidence type="ECO:0000256" key="2">
    <source>
        <dbReference type="ARBA" id="ARBA00023277"/>
    </source>
</evidence>
<comment type="pathway">
    <text evidence="3">Cell wall biogenesis; peptidoglycan recycling.</text>
</comment>
<dbReference type="NCBIfam" id="NF009222">
    <property type="entry name" value="PRK12570.1"/>
    <property type="match status" value="1"/>
</dbReference>
<comment type="pathway">
    <text evidence="3">Amino-sugar metabolism; N-acetylmuramate degradation.</text>
</comment>